<evidence type="ECO:0000313" key="2">
    <source>
        <dbReference type="EMBL" id="SIT37238.1"/>
    </source>
</evidence>
<organism evidence="2 3">
    <name type="scientific">Paraburkholderia piptadeniae</name>
    <dbReference type="NCBI Taxonomy" id="1701573"/>
    <lineage>
        <taxon>Bacteria</taxon>
        <taxon>Pseudomonadati</taxon>
        <taxon>Pseudomonadota</taxon>
        <taxon>Betaproteobacteria</taxon>
        <taxon>Burkholderiales</taxon>
        <taxon>Burkholderiaceae</taxon>
        <taxon>Paraburkholderia</taxon>
    </lineage>
</organism>
<comment type="caution">
    <text evidence="2">The sequence shown here is derived from an EMBL/GenBank/DDBJ whole genome shotgun (WGS) entry which is preliminary data.</text>
</comment>
<feature type="compositionally biased region" description="Basic residues" evidence="1">
    <location>
        <begin position="86"/>
        <end position="103"/>
    </location>
</feature>
<reference evidence="2" key="1">
    <citation type="submission" date="2016-12" db="EMBL/GenBank/DDBJ databases">
        <authorList>
            <person name="Moulin L."/>
        </authorList>
    </citation>
    <scope>NUCLEOTIDE SEQUENCE [LARGE SCALE GENOMIC DNA]</scope>
    <source>
        <strain evidence="2">STM 7183</strain>
    </source>
</reference>
<evidence type="ECO:0000256" key="1">
    <source>
        <dbReference type="SAM" id="MobiDB-lite"/>
    </source>
</evidence>
<sequence length="103" mass="12140">MVRARFSLIGCRFKWYWYWTKVQYPLAHVRPILDFAHVCSEIRMTTSKNLLIAMVRAAVGWPYVSAMTRFRAMLPAECSVQDPRHTVRMPGRRNTGRARRSRP</sequence>
<dbReference type="AlphaFoldDB" id="A0A1N7RQ54"/>
<accession>A0A1N7RQ54</accession>
<dbReference type="EMBL" id="CYGY02000011">
    <property type="protein sequence ID" value="SIT37238.1"/>
    <property type="molecule type" value="Genomic_DNA"/>
</dbReference>
<name>A0A1N7RQ54_9BURK</name>
<proteinExistence type="predicted"/>
<protein>
    <submittedName>
        <fullName evidence="2">Uncharacterized protein</fullName>
    </submittedName>
</protein>
<evidence type="ECO:0000313" key="3">
    <source>
        <dbReference type="Proteomes" id="UP000195569"/>
    </source>
</evidence>
<dbReference type="Proteomes" id="UP000195569">
    <property type="component" value="Unassembled WGS sequence"/>
</dbReference>
<keyword evidence="3" id="KW-1185">Reference proteome</keyword>
<gene>
    <name evidence="2" type="ORF">BN2476_110186</name>
</gene>
<feature type="region of interest" description="Disordered" evidence="1">
    <location>
        <begin position="83"/>
        <end position="103"/>
    </location>
</feature>